<feature type="compositionally biased region" description="Low complexity" evidence="1">
    <location>
        <begin position="559"/>
        <end position="574"/>
    </location>
</feature>
<feature type="region of interest" description="Disordered" evidence="1">
    <location>
        <begin position="1"/>
        <end position="44"/>
    </location>
</feature>
<dbReference type="Gene3D" id="3.30.710.10">
    <property type="entry name" value="Potassium Channel Kv1.1, Chain A"/>
    <property type="match status" value="1"/>
</dbReference>
<gene>
    <name evidence="3" type="ORF">FIBSPDRAFT_840961</name>
</gene>
<dbReference type="STRING" id="436010.A0A165WMJ1"/>
<dbReference type="InterPro" id="IPR011333">
    <property type="entry name" value="SKP1/BTB/POZ_sf"/>
</dbReference>
<keyword evidence="4" id="KW-1185">Reference proteome</keyword>
<dbReference type="SUPFAM" id="SSF54695">
    <property type="entry name" value="POZ domain"/>
    <property type="match status" value="1"/>
</dbReference>
<reference evidence="3 4" key="1">
    <citation type="journal article" date="2016" name="Mol. Biol. Evol.">
        <title>Comparative Genomics of Early-Diverging Mushroom-Forming Fungi Provides Insights into the Origins of Lignocellulose Decay Capabilities.</title>
        <authorList>
            <person name="Nagy L.G."/>
            <person name="Riley R."/>
            <person name="Tritt A."/>
            <person name="Adam C."/>
            <person name="Daum C."/>
            <person name="Floudas D."/>
            <person name="Sun H."/>
            <person name="Yadav J.S."/>
            <person name="Pangilinan J."/>
            <person name="Larsson K.H."/>
            <person name="Matsuura K."/>
            <person name="Barry K."/>
            <person name="Labutti K."/>
            <person name="Kuo R."/>
            <person name="Ohm R.A."/>
            <person name="Bhattacharya S.S."/>
            <person name="Shirouzu T."/>
            <person name="Yoshinaga Y."/>
            <person name="Martin F.M."/>
            <person name="Grigoriev I.V."/>
            <person name="Hibbett D.S."/>
        </authorList>
    </citation>
    <scope>NUCLEOTIDE SEQUENCE [LARGE SCALE GENOMIC DNA]</scope>
    <source>
        <strain evidence="3 4">CBS 109695</strain>
    </source>
</reference>
<organism evidence="3 4">
    <name type="scientific">Athelia psychrophila</name>
    <dbReference type="NCBI Taxonomy" id="1759441"/>
    <lineage>
        <taxon>Eukaryota</taxon>
        <taxon>Fungi</taxon>
        <taxon>Dikarya</taxon>
        <taxon>Basidiomycota</taxon>
        <taxon>Agaricomycotina</taxon>
        <taxon>Agaricomycetes</taxon>
        <taxon>Agaricomycetidae</taxon>
        <taxon>Atheliales</taxon>
        <taxon>Atheliaceae</taxon>
        <taxon>Athelia</taxon>
    </lineage>
</organism>
<name>A0A165WMJ1_9AGAM</name>
<dbReference type="Proteomes" id="UP000076532">
    <property type="component" value="Unassembled WGS sequence"/>
</dbReference>
<feature type="domain" description="BTB" evidence="2">
    <location>
        <begin position="312"/>
        <end position="387"/>
    </location>
</feature>
<evidence type="ECO:0000313" key="3">
    <source>
        <dbReference type="EMBL" id="KZP07745.1"/>
    </source>
</evidence>
<feature type="compositionally biased region" description="Polar residues" evidence="1">
    <location>
        <begin position="527"/>
        <end position="536"/>
    </location>
</feature>
<dbReference type="PROSITE" id="PS50097">
    <property type="entry name" value="BTB"/>
    <property type="match status" value="1"/>
</dbReference>
<feature type="compositionally biased region" description="Low complexity" evidence="1">
    <location>
        <begin position="483"/>
        <end position="511"/>
    </location>
</feature>
<dbReference type="AlphaFoldDB" id="A0A165WMJ1"/>
<dbReference type="EMBL" id="KV417741">
    <property type="protein sequence ID" value="KZP07745.1"/>
    <property type="molecule type" value="Genomic_DNA"/>
</dbReference>
<accession>A0A165WMJ1</accession>
<evidence type="ECO:0000313" key="4">
    <source>
        <dbReference type="Proteomes" id="UP000076532"/>
    </source>
</evidence>
<proteinExistence type="predicted"/>
<dbReference type="OrthoDB" id="288590at2759"/>
<protein>
    <recommendedName>
        <fullName evidence="2">BTB domain-containing protein</fullName>
    </recommendedName>
</protein>
<dbReference type="PANTHER" id="PTHR24413">
    <property type="entry name" value="SPECKLE-TYPE POZ PROTEIN"/>
    <property type="match status" value="1"/>
</dbReference>
<feature type="region of interest" description="Disordered" evidence="1">
    <location>
        <begin position="425"/>
        <end position="587"/>
    </location>
</feature>
<evidence type="ECO:0000259" key="2">
    <source>
        <dbReference type="PROSITE" id="PS50097"/>
    </source>
</evidence>
<feature type="compositionally biased region" description="Polar residues" evidence="1">
    <location>
        <begin position="463"/>
        <end position="475"/>
    </location>
</feature>
<dbReference type="InterPro" id="IPR000210">
    <property type="entry name" value="BTB/POZ_dom"/>
</dbReference>
<dbReference type="CDD" id="cd18186">
    <property type="entry name" value="BTB_POZ_ZBTB_KLHL-like"/>
    <property type="match status" value="1"/>
</dbReference>
<sequence>MSDVQASPAPSLSTRPHFPWTPYSSQTMMQQPVRPGSASQTSWDPRTALTGAHLSNASWSSSRPASTANAQSVVAGPSNETTRHWSFTAFEWVVRDVSRLKQFVEERDGAEHVEGSAPVANDDDFEVLRESPMMGDGKYKLEIGMSRMHEASDVAQAQRLSLYITSLIMDYAQYETSASIMTAIKCQGERSGERGARAEWVWEHWQERWTFRPDNEVWECPFPLLSELWENPRIQETNSFVICVQIHSPVGPYIPQQPSAFYVPRDLLEGLEASLDNANTGDVRFICLERFNNPPHSPRPASAASTTSHSAFSTQLTARKRVIYAHSDIISRRSDYFATMLASSFSEAGSGQPGERKLYNITVEEADFETIYWLLKWVYGNWLLFREHDDPRAAVDGVGEGWSARWLGACGGEWDWKTFRKSGFSEESNVGARDKDDGRSVASGDSGETDVNALDGGHVRSPVQASGTAPTSSTVRAPAMGRSTSASKSNAAPPNNAASSARQVGMASPRRSGPPAPSSTSALSMTGAPSSRSATKTAPVAITLATSNFPPPSHPNHYPASQRQRSAPAANAADPHPHPTPAPPPASALSMYQLAHRYAIPGLATLALEHLMSTITPQSSFPLLLATSVWDELRCLVEDYVVERWDEVSVSDVFEQCCQEVAAGEWGVEGGRTMTALFRRLRSPSASFSARG</sequence>
<feature type="compositionally biased region" description="Polar residues" evidence="1">
    <location>
        <begin position="1"/>
        <end position="14"/>
    </location>
</feature>
<evidence type="ECO:0000256" key="1">
    <source>
        <dbReference type="SAM" id="MobiDB-lite"/>
    </source>
</evidence>